<dbReference type="GO" id="GO:0016651">
    <property type="term" value="F:oxidoreductase activity, acting on NAD(P)H"/>
    <property type="evidence" value="ECO:0007669"/>
    <property type="project" value="InterPro"/>
</dbReference>
<dbReference type="SUPFAM" id="SSF51735">
    <property type="entry name" value="NAD(P)-binding Rossmann-fold domains"/>
    <property type="match status" value="1"/>
</dbReference>
<dbReference type="InterPro" id="IPR047122">
    <property type="entry name" value="Trans-enoyl_RdTase-like"/>
</dbReference>
<dbReference type="InterPro" id="IPR011032">
    <property type="entry name" value="GroES-like_sf"/>
</dbReference>
<dbReference type="SMART" id="SM00829">
    <property type="entry name" value="PKS_ER"/>
    <property type="match status" value="1"/>
</dbReference>
<dbReference type="PANTHER" id="PTHR45348:SF2">
    <property type="entry name" value="ZINC-TYPE ALCOHOL DEHYDROGENASE-LIKE PROTEIN C2E1P3.01"/>
    <property type="match status" value="1"/>
</dbReference>
<dbReference type="Gene3D" id="3.90.180.10">
    <property type="entry name" value="Medium-chain alcohol dehydrogenases, catalytic domain"/>
    <property type="match status" value="1"/>
</dbReference>
<feature type="domain" description="Enoyl reductase (ER)" evidence="4">
    <location>
        <begin position="29"/>
        <end position="354"/>
    </location>
</feature>
<gene>
    <name evidence="5" type="ORF">Slin15195_G073790</name>
</gene>
<evidence type="ECO:0000256" key="1">
    <source>
        <dbReference type="ARBA" id="ARBA00008072"/>
    </source>
</evidence>
<dbReference type="Proteomes" id="UP001056384">
    <property type="component" value="Chromosome 6"/>
</dbReference>
<evidence type="ECO:0000313" key="5">
    <source>
        <dbReference type="EMBL" id="USW54060.1"/>
    </source>
</evidence>
<dbReference type="InterPro" id="IPR013154">
    <property type="entry name" value="ADH-like_N"/>
</dbReference>
<dbReference type="Pfam" id="PF00107">
    <property type="entry name" value="ADH_zinc_N"/>
    <property type="match status" value="1"/>
</dbReference>
<dbReference type="SUPFAM" id="SSF50129">
    <property type="entry name" value="GroES-like"/>
    <property type="match status" value="1"/>
</dbReference>
<name>A0A9Q9EKH3_9PEZI</name>
<evidence type="ECO:0000259" key="4">
    <source>
        <dbReference type="SMART" id="SM00829"/>
    </source>
</evidence>
<proteinExistence type="inferred from homology"/>
<dbReference type="PANTHER" id="PTHR45348">
    <property type="entry name" value="HYPOTHETICAL OXIDOREDUCTASE (EUROFUNG)"/>
    <property type="match status" value="1"/>
</dbReference>
<comment type="subunit">
    <text evidence="2">Monomer.</text>
</comment>
<keyword evidence="3" id="KW-0560">Oxidoreductase</keyword>
<protein>
    <submittedName>
        <fullName evidence="5">GroES-like superfamily, alcohol dehydrogenase-like, NAD(P)-binding domain superfamily</fullName>
    </submittedName>
</protein>
<dbReference type="InterPro" id="IPR013149">
    <property type="entry name" value="ADH-like_C"/>
</dbReference>
<dbReference type="Pfam" id="PF08240">
    <property type="entry name" value="ADH_N"/>
    <property type="match status" value="1"/>
</dbReference>
<dbReference type="EMBL" id="CP099423">
    <property type="protein sequence ID" value="USW54060.1"/>
    <property type="molecule type" value="Genomic_DNA"/>
</dbReference>
<evidence type="ECO:0000256" key="2">
    <source>
        <dbReference type="ARBA" id="ARBA00011245"/>
    </source>
</evidence>
<evidence type="ECO:0000313" key="6">
    <source>
        <dbReference type="Proteomes" id="UP001056384"/>
    </source>
</evidence>
<organism evidence="5 6">
    <name type="scientific">Septoria linicola</name>
    <dbReference type="NCBI Taxonomy" id="215465"/>
    <lineage>
        <taxon>Eukaryota</taxon>
        <taxon>Fungi</taxon>
        <taxon>Dikarya</taxon>
        <taxon>Ascomycota</taxon>
        <taxon>Pezizomycotina</taxon>
        <taxon>Dothideomycetes</taxon>
        <taxon>Dothideomycetidae</taxon>
        <taxon>Mycosphaerellales</taxon>
        <taxon>Mycosphaerellaceae</taxon>
        <taxon>Septoria</taxon>
    </lineage>
</organism>
<comment type="similarity">
    <text evidence="1">Belongs to the zinc-containing alcohol dehydrogenase family.</text>
</comment>
<reference evidence="5" key="1">
    <citation type="submission" date="2022-06" db="EMBL/GenBank/DDBJ databases">
        <title>Complete genome sequences of two strains of the flax pathogen Septoria linicola.</title>
        <authorList>
            <person name="Lapalu N."/>
            <person name="Simon A."/>
            <person name="Demenou B."/>
            <person name="Paumier D."/>
            <person name="Guillot M.-P."/>
            <person name="Gout L."/>
            <person name="Valade R."/>
        </authorList>
    </citation>
    <scope>NUCLEOTIDE SEQUENCE</scope>
    <source>
        <strain evidence="5">SE15195</strain>
    </source>
</reference>
<dbReference type="CDD" id="cd08249">
    <property type="entry name" value="enoyl_reductase_like"/>
    <property type="match status" value="1"/>
</dbReference>
<evidence type="ECO:0000256" key="3">
    <source>
        <dbReference type="ARBA" id="ARBA00023002"/>
    </source>
</evidence>
<dbReference type="AlphaFoldDB" id="A0A9Q9EKH3"/>
<accession>A0A9Q9EKH3</accession>
<keyword evidence="6" id="KW-1185">Reference proteome</keyword>
<dbReference type="InterPro" id="IPR036291">
    <property type="entry name" value="NAD(P)-bd_dom_sf"/>
</dbReference>
<dbReference type="Gene3D" id="3.40.50.720">
    <property type="entry name" value="NAD(P)-binding Rossmann-like Domain"/>
    <property type="match status" value="1"/>
</dbReference>
<dbReference type="InterPro" id="IPR020843">
    <property type="entry name" value="ER"/>
</dbReference>
<sequence>MAAQIKQAINSVMPGAGGNQAAWIDKEPRNPLRVGPADTPTAGDGEIVVKNHAIAINPVDWKIQDYGIFVQQFPFILGTDVAGEVVEVGSNVTRFKKGDRVLGHAISLGNQKSQHGGFQLYTAIDESFAAPIPSKLSFTEATVLPLAISTAGQGLYDEREKGFLGLPYPSLEPQPCNKTIVVWGGSSSVGALAIQLATASGAKVVAVASKHNHAFVKKLGAVAAVDYNDPTIVDDVVKGIQTAGGEFAGVYDAIANEGSHEYVFEIVKQFRGGNNVAGTLAAPEGGAPEGVKYGSVFAINPVNKPIWENYVGQALESGKLQAVPEPIVVGKGLENVQKGLDTNKAGVSAKKVVVEL</sequence>